<feature type="domain" description="FlgD/Vpr Ig-like" evidence="1">
    <location>
        <begin position="140"/>
        <end position="203"/>
    </location>
</feature>
<gene>
    <name evidence="2" type="ORF">METZ01_LOCUS278707</name>
</gene>
<dbReference type="InterPro" id="IPR026444">
    <property type="entry name" value="Secre_tail"/>
</dbReference>
<organism evidence="2">
    <name type="scientific">marine metagenome</name>
    <dbReference type="NCBI Taxonomy" id="408172"/>
    <lineage>
        <taxon>unclassified sequences</taxon>
        <taxon>metagenomes</taxon>
        <taxon>ecological metagenomes</taxon>
    </lineage>
</organism>
<evidence type="ECO:0000313" key="2">
    <source>
        <dbReference type="EMBL" id="SVC25853.1"/>
    </source>
</evidence>
<name>A0A382KQX0_9ZZZZ</name>
<reference evidence="2" key="1">
    <citation type="submission" date="2018-05" db="EMBL/GenBank/DDBJ databases">
        <authorList>
            <person name="Lanie J.A."/>
            <person name="Ng W.-L."/>
            <person name="Kazmierczak K.M."/>
            <person name="Andrzejewski T.M."/>
            <person name="Davidsen T.M."/>
            <person name="Wayne K.J."/>
            <person name="Tettelin H."/>
            <person name="Glass J.I."/>
            <person name="Rusch D."/>
            <person name="Podicherti R."/>
            <person name="Tsui H.-C.T."/>
            <person name="Winkler M.E."/>
        </authorList>
    </citation>
    <scope>NUCLEOTIDE SEQUENCE</scope>
</reference>
<dbReference type="EMBL" id="UINC01081721">
    <property type="protein sequence ID" value="SVC25853.1"/>
    <property type="molecule type" value="Genomic_DNA"/>
</dbReference>
<evidence type="ECO:0000259" key="1">
    <source>
        <dbReference type="Pfam" id="PF13860"/>
    </source>
</evidence>
<dbReference type="Pfam" id="PF13860">
    <property type="entry name" value="FlgD_ig"/>
    <property type="match status" value="1"/>
</dbReference>
<proteinExistence type="predicted"/>
<sequence>FQSTKWGWTTLTHTAVNNTDYGSVLGEDGSGLFKIQPKNIPSSIPWWSFIVDHDDSNWDGFYISVGEDDPNFRSNDWAPPKPEDAIISYYSYHWLVQLPYDQKRVSLGDTPTAVAELGGVTPDQAELGDAYPNPFNPETTINFSLPWEAPIKVEVYNDQGQLVTTLIDNHMGPGNFSVTWDGRDSNGSEVASGVYIYKINSTDLSLSKKVTFIK</sequence>
<protein>
    <recommendedName>
        <fullName evidence="1">FlgD/Vpr Ig-like domain-containing protein</fullName>
    </recommendedName>
</protein>
<dbReference type="AlphaFoldDB" id="A0A382KQX0"/>
<feature type="non-terminal residue" evidence="2">
    <location>
        <position position="1"/>
    </location>
</feature>
<dbReference type="InterPro" id="IPR025965">
    <property type="entry name" value="FlgD/Vpr_Ig-like"/>
</dbReference>
<dbReference type="NCBIfam" id="TIGR04183">
    <property type="entry name" value="Por_Secre_tail"/>
    <property type="match status" value="1"/>
</dbReference>
<dbReference type="Gene3D" id="2.60.40.4070">
    <property type="match status" value="1"/>
</dbReference>
<accession>A0A382KQX0</accession>